<feature type="transmembrane region" description="Helical" evidence="1">
    <location>
        <begin position="36"/>
        <end position="54"/>
    </location>
</feature>
<evidence type="ECO:0000256" key="1">
    <source>
        <dbReference type="SAM" id="Phobius"/>
    </source>
</evidence>
<dbReference type="CDD" id="cd06259">
    <property type="entry name" value="YdcF-like"/>
    <property type="match status" value="1"/>
</dbReference>
<name>A0A5M8FJS4_9GAMM</name>
<dbReference type="InterPro" id="IPR014729">
    <property type="entry name" value="Rossmann-like_a/b/a_fold"/>
</dbReference>
<dbReference type="InterPro" id="IPR051599">
    <property type="entry name" value="Cell_Envelope_Assoc"/>
</dbReference>
<protein>
    <submittedName>
        <fullName evidence="3">YdcF family protein</fullName>
    </submittedName>
</protein>
<gene>
    <name evidence="3" type="ORF">F2Q65_09565</name>
</gene>
<keyword evidence="4" id="KW-1185">Reference proteome</keyword>
<dbReference type="AlphaFoldDB" id="A0A5M8FJS4"/>
<comment type="caution">
    <text evidence="3">The sequence shown here is derived from an EMBL/GenBank/DDBJ whole genome shotgun (WGS) entry which is preliminary data.</text>
</comment>
<organism evidence="3 4">
    <name type="scientific">Thiohalocapsa marina</name>
    <dbReference type="NCBI Taxonomy" id="424902"/>
    <lineage>
        <taxon>Bacteria</taxon>
        <taxon>Pseudomonadati</taxon>
        <taxon>Pseudomonadota</taxon>
        <taxon>Gammaproteobacteria</taxon>
        <taxon>Chromatiales</taxon>
        <taxon>Chromatiaceae</taxon>
        <taxon>Thiohalocapsa</taxon>
    </lineage>
</organism>
<dbReference type="GO" id="GO:0043164">
    <property type="term" value="P:Gram-negative-bacterium-type cell wall biogenesis"/>
    <property type="evidence" value="ECO:0007669"/>
    <property type="project" value="TreeGrafter"/>
</dbReference>
<keyword evidence="1" id="KW-0812">Transmembrane</keyword>
<evidence type="ECO:0000313" key="4">
    <source>
        <dbReference type="Proteomes" id="UP000322981"/>
    </source>
</evidence>
<dbReference type="EMBL" id="VWXX01000012">
    <property type="protein sequence ID" value="KAA6185148.1"/>
    <property type="molecule type" value="Genomic_DNA"/>
</dbReference>
<accession>A0A5M8FJS4</accession>
<dbReference type="InterPro" id="IPR001763">
    <property type="entry name" value="Rhodanese-like_dom"/>
</dbReference>
<dbReference type="Gene3D" id="3.40.50.620">
    <property type="entry name" value="HUPs"/>
    <property type="match status" value="1"/>
</dbReference>
<feature type="domain" description="Rhodanese" evidence="2">
    <location>
        <begin position="64"/>
        <end position="141"/>
    </location>
</feature>
<dbReference type="PANTHER" id="PTHR30336">
    <property type="entry name" value="INNER MEMBRANE PROTEIN, PROBABLE PERMEASE"/>
    <property type="match status" value="1"/>
</dbReference>
<reference evidence="3 4" key="1">
    <citation type="submission" date="2019-09" db="EMBL/GenBank/DDBJ databases">
        <title>Whole-genome sequence of the purple sulfur bacterium Thiohalocapsa marina DSM 19078.</title>
        <authorList>
            <person name="Kyndt J.A."/>
            <person name="Meyer T.E."/>
        </authorList>
    </citation>
    <scope>NUCLEOTIDE SEQUENCE [LARGE SCALE GENOMIC DNA]</scope>
    <source>
        <strain evidence="3 4">DSM 19078</strain>
    </source>
</reference>
<dbReference type="RefSeq" id="WP_150092786.1">
    <property type="nucleotide sequence ID" value="NZ_JBFUOH010000063.1"/>
</dbReference>
<dbReference type="InterPro" id="IPR003848">
    <property type="entry name" value="DUF218"/>
</dbReference>
<dbReference type="OrthoDB" id="9809813at2"/>
<keyword evidence="1" id="KW-0472">Membrane</keyword>
<dbReference type="PANTHER" id="PTHR30336:SF4">
    <property type="entry name" value="ENVELOPE BIOGENESIS FACTOR ELYC"/>
    <property type="match status" value="1"/>
</dbReference>
<feature type="transmembrane region" description="Helical" evidence="1">
    <location>
        <begin position="12"/>
        <end position="29"/>
    </location>
</feature>
<dbReference type="GO" id="GO:0000270">
    <property type="term" value="P:peptidoglycan metabolic process"/>
    <property type="evidence" value="ECO:0007669"/>
    <property type="project" value="TreeGrafter"/>
</dbReference>
<proteinExistence type="predicted"/>
<keyword evidence="1" id="KW-1133">Transmembrane helix</keyword>
<evidence type="ECO:0000313" key="3">
    <source>
        <dbReference type="EMBL" id="KAA6185148.1"/>
    </source>
</evidence>
<dbReference type="Proteomes" id="UP000322981">
    <property type="component" value="Unassembled WGS sequence"/>
</dbReference>
<dbReference type="Pfam" id="PF02698">
    <property type="entry name" value="DUF218"/>
    <property type="match status" value="1"/>
</dbReference>
<dbReference type="GO" id="GO:0005886">
    <property type="term" value="C:plasma membrane"/>
    <property type="evidence" value="ECO:0007669"/>
    <property type="project" value="TreeGrafter"/>
</dbReference>
<dbReference type="PROSITE" id="PS50206">
    <property type="entry name" value="RHODANESE_3"/>
    <property type="match status" value="1"/>
</dbReference>
<evidence type="ECO:0000259" key="2">
    <source>
        <dbReference type="PROSITE" id="PS50206"/>
    </source>
</evidence>
<sequence length="257" mass="27900">MLYLDKLITQLAYPLGLSLALCCLALLLLGLRRRRLAAASLLVAVGWLGVWSLPVVSDALRWSLEGRFEARPVAALPAADAVVVLGGGMRAPPPGRPYPDLGAGADRAWQAARLFHAGKADIVILSGGRFAWQGERPSEAEAMRAFLRDLGVPDTALRLEGRSRNTRENAVETARLLAASGLERVLLVTSALHMPRALASFRATGVEVIPAPTDFEVMPEPAHPLRWLPDAAALADSTRALKEYLGLWVYRWRGWAD</sequence>